<gene>
    <name evidence="2" type="ORF">ACFPFO_16680</name>
</gene>
<feature type="region of interest" description="Disordered" evidence="1">
    <location>
        <begin position="850"/>
        <end position="880"/>
    </location>
</feature>
<evidence type="ECO:0000313" key="3">
    <source>
        <dbReference type="Proteomes" id="UP001595925"/>
    </source>
</evidence>
<dbReference type="EMBL" id="JBHSJG010000047">
    <property type="protein sequence ID" value="MFC4989360.1"/>
    <property type="molecule type" value="Genomic_DNA"/>
</dbReference>
<name>A0ABD5QI05_9EURY</name>
<feature type="region of interest" description="Disordered" evidence="1">
    <location>
        <begin position="262"/>
        <end position="304"/>
    </location>
</feature>
<proteinExistence type="predicted"/>
<accession>A0ABD5QI05</accession>
<reference evidence="2 3" key="1">
    <citation type="journal article" date="2019" name="Int. J. Syst. Evol. Microbiol.">
        <title>The Global Catalogue of Microorganisms (GCM) 10K type strain sequencing project: providing services to taxonomists for standard genome sequencing and annotation.</title>
        <authorList>
            <consortium name="The Broad Institute Genomics Platform"/>
            <consortium name="The Broad Institute Genome Sequencing Center for Infectious Disease"/>
            <person name="Wu L."/>
            <person name="Ma J."/>
        </authorList>
    </citation>
    <scope>NUCLEOTIDE SEQUENCE [LARGE SCALE GENOMIC DNA]</scope>
    <source>
        <strain evidence="2 3">CGMCC 1.15824</strain>
    </source>
</reference>
<evidence type="ECO:0000256" key="1">
    <source>
        <dbReference type="SAM" id="MobiDB-lite"/>
    </source>
</evidence>
<protein>
    <submittedName>
        <fullName evidence="2">Uncharacterized protein</fullName>
    </submittedName>
</protein>
<keyword evidence="3" id="KW-1185">Reference proteome</keyword>
<dbReference type="AlphaFoldDB" id="A0ABD5QI05"/>
<sequence>MGQKLVEAIGDLTRTEQAPELALEELGVTALDGLFADLCVGAVEGREKDLWNLLRLCQQLGSGQTSPLNLRSSRDDLDRAAIPIFTASSVTPEIAIHLDGRFTDRKADQRRDVLELCLALAEGCRVYLVATGQAGRVLWERHRDHLPVSVTDPFDPRVSPTPGTPRSVADRVEDARETLDPDGTATAVLRALRAENSEMLSYDDLSRELRLSEANRRQVGLKLDRDLGLAERVDYPGDGRGLSLRKAGLEYLKALDSEIGKQGELPSVRDPPNPSEYSRVNPHAQDGGDGTEADRTRDGQAEAEGDAVAGTAEYLPKHVQPVYTETPAVEAARAAAHSSEIALVDAPIQMLKGRDGDRDDRVMGWSYGEARDELTVSATYTNPMQYTTCIARALASPWTWNRVLTEDVLEDLFATHSRRILSDARNIGGLSAERYEDPRLFVEFYQEQEERLCELTRELANGDYTDESAKRGEITQFAKGLAGSIVQLLDLAGVDLSREVRLPEFSRNWSDSARRRTLCQTLAHSCAIESLYGHHVTYRHLYEQREDHREAAMGLTVDARDPLGELVGSLVVVGPGVSDLEDELRSALRSPGDLHDDAPEIGVCIPIRTTASRSVVSQAVRRLCERKGLEPTREAVSLFHAFVATSYDVARAMYYGLGGEDRPREIHVDEIRRALATLDPARLLATGDVAPSMQQALSVLLGADYPLSGAEIARRAGITTQSFRDNREGFVLADLLREAPGGWRLSLSFNDERYGGDILPWFFVDEPDGRPLVPSLDLRSRMDVLYELATSLVDDPARFGDPDDVLCWGFTLPDRDDPEAIADHRQGAIDALEEEWPWLGSVLPVIEGACESPEPDPGYDPVLMGQTVSQQPLAGAQTGR</sequence>
<dbReference type="RefSeq" id="WP_224829188.1">
    <property type="nucleotide sequence ID" value="NZ_JAIVEF010000017.1"/>
</dbReference>
<dbReference type="Proteomes" id="UP001595925">
    <property type="component" value="Unassembled WGS sequence"/>
</dbReference>
<comment type="caution">
    <text evidence="2">The sequence shown here is derived from an EMBL/GenBank/DDBJ whole genome shotgun (WGS) entry which is preliminary data.</text>
</comment>
<organism evidence="2 3">
    <name type="scientific">Saliphagus infecundisoli</name>
    <dbReference type="NCBI Taxonomy" id="1849069"/>
    <lineage>
        <taxon>Archaea</taxon>
        <taxon>Methanobacteriati</taxon>
        <taxon>Methanobacteriota</taxon>
        <taxon>Stenosarchaea group</taxon>
        <taxon>Halobacteria</taxon>
        <taxon>Halobacteriales</taxon>
        <taxon>Natrialbaceae</taxon>
        <taxon>Saliphagus</taxon>
    </lineage>
</organism>
<evidence type="ECO:0000313" key="2">
    <source>
        <dbReference type="EMBL" id="MFC4989360.1"/>
    </source>
</evidence>